<sequence>MLKLAFIAVTYLTYFVTNSEFHDDNTVEKILENAEVKTIEQINREIDKVVEKLDTKTRKEHKEWKLKVEKEEKQRKMRIFNVLPKLSTKTQQKLIRIVMTQQNQQLTVGEKERILKHIATSMDENVKRELARHLNQKDLFSILY</sequence>
<evidence type="ECO:0000313" key="3">
    <source>
        <dbReference type="Proteomes" id="UP000494206"/>
    </source>
</evidence>
<feature type="signal peptide" evidence="1">
    <location>
        <begin position="1"/>
        <end position="19"/>
    </location>
</feature>
<evidence type="ECO:0000313" key="2">
    <source>
        <dbReference type="EMBL" id="CAB3403985.1"/>
    </source>
</evidence>
<keyword evidence="1" id="KW-0732">Signal</keyword>
<organism evidence="2 3">
    <name type="scientific">Caenorhabditis bovis</name>
    <dbReference type="NCBI Taxonomy" id="2654633"/>
    <lineage>
        <taxon>Eukaryota</taxon>
        <taxon>Metazoa</taxon>
        <taxon>Ecdysozoa</taxon>
        <taxon>Nematoda</taxon>
        <taxon>Chromadorea</taxon>
        <taxon>Rhabditida</taxon>
        <taxon>Rhabditina</taxon>
        <taxon>Rhabditomorpha</taxon>
        <taxon>Rhabditoidea</taxon>
        <taxon>Rhabditidae</taxon>
        <taxon>Peloderinae</taxon>
        <taxon>Caenorhabditis</taxon>
    </lineage>
</organism>
<dbReference type="Proteomes" id="UP000494206">
    <property type="component" value="Unassembled WGS sequence"/>
</dbReference>
<reference evidence="2 3" key="1">
    <citation type="submission" date="2020-04" db="EMBL/GenBank/DDBJ databases">
        <authorList>
            <person name="Laetsch R D."/>
            <person name="Stevens L."/>
            <person name="Kumar S."/>
            <person name="Blaxter L. M."/>
        </authorList>
    </citation>
    <scope>NUCLEOTIDE SEQUENCE [LARGE SCALE GENOMIC DNA]</scope>
</reference>
<keyword evidence="3" id="KW-1185">Reference proteome</keyword>
<feature type="chain" id="PRO_5035715057" description="SXP/RAL-2 family protein Ani s 5-like cation-binding domain-containing protein" evidence="1">
    <location>
        <begin position="20"/>
        <end position="144"/>
    </location>
</feature>
<gene>
    <name evidence="2" type="ORF">CBOVIS_LOCUS6384</name>
</gene>
<evidence type="ECO:0000256" key="1">
    <source>
        <dbReference type="SAM" id="SignalP"/>
    </source>
</evidence>
<protein>
    <recommendedName>
        <fullName evidence="4">SXP/RAL-2 family protein Ani s 5-like cation-binding domain-containing protein</fullName>
    </recommendedName>
</protein>
<name>A0A8S1F0P5_9PELO</name>
<evidence type="ECO:0008006" key="4">
    <source>
        <dbReference type="Google" id="ProtNLM"/>
    </source>
</evidence>
<comment type="caution">
    <text evidence="2">The sequence shown here is derived from an EMBL/GenBank/DDBJ whole genome shotgun (WGS) entry which is preliminary data.</text>
</comment>
<proteinExistence type="predicted"/>
<dbReference type="EMBL" id="CADEPM010000004">
    <property type="protein sequence ID" value="CAB3403985.1"/>
    <property type="molecule type" value="Genomic_DNA"/>
</dbReference>
<dbReference type="OrthoDB" id="5798093at2759"/>
<dbReference type="AlphaFoldDB" id="A0A8S1F0P5"/>
<accession>A0A8S1F0P5</accession>